<keyword evidence="4 10" id="KW-0963">Cytoplasm</keyword>
<comment type="function">
    <text evidence="10">Component of the signal recognition particle (SRP) complex, a ribonucleoprotein complex that mediates the cotranslational targeting of secretory and membrane proteins to the endoplasmic reticulum (ER). The SRP complex interacts with the signal sequence in nascent secretory and membrane proteins and directs them to the membrane of the ER.</text>
</comment>
<reference evidence="12" key="1">
    <citation type="submission" date="2020-11" db="EMBL/GenBank/DDBJ databases">
        <authorList>
            <consortium name="DOE Joint Genome Institute"/>
            <person name="Ahrendt S."/>
            <person name="Riley R."/>
            <person name="Andreopoulos W."/>
            <person name="Labutti K."/>
            <person name="Pangilinan J."/>
            <person name="Ruiz-Duenas F.J."/>
            <person name="Barrasa J.M."/>
            <person name="Sanchez-Garcia M."/>
            <person name="Camarero S."/>
            <person name="Miyauchi S."/>
            <person name="Serrano A."/>
            <person name="Linde D."/>
            <person name="Babiker R."/>
            <person name="Drula E."/>
            <person name="Ayuso-Fernandez I."/>
            <person name="Pacheco R."/>
            <person name="Padilla G."/>
            <person name="Ferreira P."/>
            <person name="Barriuso J."/>
            <person name="Kellner H."/>
            <person name="Castanera R."/>
            <person name="Alfaro M."/>
            <person name="Ramirez L."/>
            <person name="Pisabarro A.G."/>
            <person name="Kuo A."/>
            <person name="Tritt A."/>
            <person name="Lipzen A."/>
            <person name="He G."/>
            <person name="Yan M."/>
            <person name="Ng V."/>
            <person name="Cullen D."/>
            <person name="Martin F."/>
            <person name="Rosso M.-N."/>
            <person name="Henrissat B."/>
            <person name="Hibbett D."/>
            <person name="Martinez A.T."/>
            <person name="Grigoriev I.V."/>
        </authorList>
    </citation>
    <scope>NUCLEOTIDE SEQUENCE</scope>
    <source>
        <strain evidence="12">AH 40177</strain>
    </source>
</reference>
<evidence type="ECO:0000256" key="3">
    <source>
        <dbReference type="ARBA" id="ARBA00009352"/>
    </source>
</evidence>
<dbReference type="AlphaFoldDB" id="A0A9P5UF05"/>
<keyword evidence="8 10" id="KW-0687">Ribonucleoprotein</keyword>
<comment type="caution">
    <text evidence="12">The sequence shown here is derived from an EMBL/GenBank/DDBJ whole genome shotgun (WGS) entry which is preliminary data.</text>
</comment>
<proteinExistence type="inferred from homology"/>
<evidence type="ECO:0000256" key="9">
    <source>
        <dbReference type="ARBA" id="ARBA00029498"/>
    </source>
</evidence>
<evidence type="ECO:0000313" key="13">
    <source>
        <dbReference type="Proteomes" id="UP000772434"/>
    </source>
</evidence>
<feature type="compositionally biased region" description="Gly residues" evidence="11">
    <location>
        <begin position="622"/>
        <end position="640"/>
    </location>
</feature>
<protein>
    <recommendedName>
        <fullName evidence="9 10">Signal recognition particle subunit SRP68</fullName>
        <shortName evidence="10">SRP68</shortName>
    </recommendedName>
</protein>
<keyword evidence="5 10" id="KW-0694">RNA-binding</keyword>
<dbReference type="GO" id="GO:0005786">
    <property type="term" value="C:signal recognition particle, endoplasmic reticulum targeting"/>
    <property type="evidence" value="ECO:0007669"/>
    <property type="project" value="UniProtKB-KW"/>
</dbReference>
<organism evidence="12 13">
    <name type="scientific">Rhodocollybia butyracea</name>
    <dbReference type="NCBI Taxonomy" id="206335"/>
    <lineage>
        <taxon>Eukaryota</taxon>
        <taxon>Fungi</taxon>
        <taxon>Dikarya</taxon>
        <taxon>Basidiomycota</taxon>
        <taxon>Agaricomycotina</taxon>
        <taxon>Agaricomycetes</taxon>
        <taxon>Agaricomycetidae</taxon>
        <taxon>Agaricales</taxon>
        <taxon>Marasmiineae</taxon>
        <taxon>Omphalotaceae</taxon>
        <taxon>Rhodocollybia</taxon>
    </lineage>
</organism>
<accession>A0A9P5UF05</accession>
<feature type="region of interest" description="Disordered" evidence="11">
    <location>
        <begin position="568"/>
        <end position="640"/>
    </location>
</feature>
<evidence type="ECO:0000256" key="8">
    <source>
        <dbReference type="ARBA" id="ARBA00023274"/>
    </source>
</evidence>
<dbReference type="GO" id="GO:0005047">
    <property type="term" value="F:signal recognition particle binding"/>
    <property type="evidence" value="ECO:0007669"/>
    <property type="project" value="InterPro"/>
</dbReference>
<comment type="similarity">
    <text evidence="3 10">Belongs to the SRP68 family.</text>
</comment>
<evidence type="ECO:0000256" key="5">
    <source>
        <dbReference type="ARBA" id="ARBA00022884"/>
    </source>
</evidence>
<dbReference type="Proteomes" id="UP000772434">
    <property type="component" value="Unassembled WGS sequence"/>
</dbReference>
<evidence type="ECO:0000313" key="12">
    <source>
        <dbReference type="EMBL" id="KAF9076756.1"/>
    </source>
</evidence>
<keyword evidence="13" id="KW-1185">Reference proteome</keyword>
<dbReference type="InterPro" id="IPR026258">
    <property type="entry name" value="SRP68"/>
</dbReference>
<gene>
    <name evidence="12" type="ORF">BDP27DRAFT_1312534</name>
</gene>
<evidence type="ECO:0000256" key="6">
    <source>
        <dbReference type="ARBA" id="ARBA00023135"/>
    </source>
</evidence>
<dbReference type="InterPro" id="IPR034652">
    <property type="entry name" value="SRP68-RBD"/>
</dbReference>
<dbReference type="PANTHER" id="PTHR12860">
    <property type="entry name" value="SIGNAL RECOGNITION PARTICLE 68 KDA PROTEIN"/>
    <property type="match status" value="1"/>
</dbReference>
<dbReference type="GO" id="GO:0006614">
    <property type="term" value="P:SRP-dependent cotranslational protein targeting to membrane"/>
    <property type="evidence" value="ECO:0007669"/>
    <property type="project" value="InterPro"/>
</dbReference>
<evidence type="ECO:0000256" key="10">
    <source>
        <dbReference type="PIRNR" id="PIRNR038995"/>
    </source>
</evidence>
<evidence type="ECO:0000256" key="1">
    <source>
        <dbReference type="ARBA" id="ARBA00004496"/>
    </source>
</evidence>
<dbReference type="PIRSF" id="PIRSF038995">
    <property type="entry name" value="SRP68"/>
    <property type="match status" value="1"/>
</dbReference>
<name>A0A9P5UF05_9AGAR</name>
<dbReference type="PANTHER" id="PTHR12860:SF0">
    <property type="entry name" value="SIGNAL RECOGNITION PARTICLE SUBUNIT SRP68"/>
    <property type="match status" value="1"/>
</dbReference>
<dbReference type="Pfam" id="PF16969">
    <property type="entry name" value="SRP68"/>
    <property type="match status" value="1"/>
</dbReference>
<keyword evidence="7" id="KW-0539">Nucleus</keyword>
<dbReference type="Gene3D" id="1.10.3450.40">
    <property type="entry name" value="Signal recognition particle, SRP68 subunit, RNA-binding domain"/>
    <property type="match status" value="1"/>
</dbReference>
<dbReference type="OrthoDB" id="10255118at2759"/>
<dbReference type="GO" id="GO:0008312">
    <property type="term" value="F:7S RNA binding"/>
    <property type="evidence" value="ECO:0007669"/>
    <property type="project" value="InterPro"/>
</dbReference>
<dbReference type="CDD" id="cd15481">
    <property type="entry name" value="SRP68-RBD"/>
    <property type="match status" value="1"/>
</dbReference>
<dbReference type="InterPro" id="IPR038253">
    <property type="entry name" value="SRP68_N_sf"/>
</dbReference>
<dbReference type="EMBL" id="JADNRY010000005">
    <property type="protein sequence ID" value="KAF9076756.1"/>
    <property type="molecule type" value="Genomic_DNA"/>
</dbReference>
<dbReference type="GO" id="GO:0030942">
    <property type="term" value="F:endoplasmic reticulum signal peptide binding"/>
    <property type="evidence" value="ECO:0007669"/>
    <property type="project" value="InterPro"/>
</dbReference>
<evidence type="ECO:0000256" key="4">
    <source>
        <dbReference type="ARBA" id="ARBA00022490"/>
    </source>
</evidence>
<sequence>MFDFRALQIANEQQSSYGLRYDDFARYRKHCANRTHRLRSSLKMNHSSPKGRDFKKLPPMTEMDLEKVKEGHLQLLLLESERAWAYAQELTALSLQPANSTNSTAIRHHATGRFRRSIHWATQLLSLSQSLYTSTPRKLGSEYFLEVTAYVLLLNGRFLMSREDHESALAQLCVTRYILDLLAENAGTSKDYALAVLWADQVGPMIRWCAHSLGQSKSYDVDRIVKETAKENINELVEGSDEILTSFHKEKEQISQSGGTGRKLDQTRLMWEGEPVPVRNPELVDVLLRVQAAETKLSGEGPKGKDNGGKKAVAAYDAILAALSDAEDIARKLSESEAQKASSSTIPTNLNPSGGQVRDMHFVHTYIVYQLLSKRIQRDLLLVAALVGEAEVDSSTAKAKVETDPRLHPAVVKLLESILQSLTQMRALSVVDDNADLSAAVDARISYTKARRCITLGRCYVVPGVKKYAEALTLLQHTALHVREARSLYDQLQVLDVGSDPTSTFYPLSKEDLDLLESANTREGLEYKRVWLEKGGAGDGAQKHKKPVFFNLALNYVDLDVDRLRERAGRAPPRTVPPSAANRANDPLPSAGAGAGLGRAKASVMEEARSGTPEPREPVESGKGGPSRLGSLLGGWWGRN</sequence>
<evidence type="ECO:0000256" key="2">
    <source>
        <dbReference type="ARBA" id="ARBA00004604"/>
    </source>
</evidence>
<evidence type="ECO:0000256" key="7">
    <source>
        <dbReference type="ARBA" id="ARBA00023242"/>
    </source>
</evidence>
<dbReference type="GO" id="GO:0005730">
    <property type="term" value="C:nucleolus"/>
    <property type="evidence" value="ECO:0007669"/>
    <property type="project" value="UniProtKB-SubCell"/>
</dbReference>
<evidence type="ECO:0000256" key="11">
    <source>
        <dbReference type="SAM" id="MobiDB-lite"/>
    </source>
</evidence>
<feature type="compositionally biased region" description="Basic and acidic residues" evidence="11">
    <location>
        <begin position="604"/>
        <end position="620"/>
    </location>
</feature>
<comment type="subcellular location">
    <subcellularLocation>
        <location evidence="1 10">Cytoplasm</location>
    </subcellularLocation>
    <subcellularLocation>
        <location evidence="2">Nucleus</location>
        <location evidence="2">Nucleolus</location>
    </subcellularLocation>
</comment>
<keyword evidence="6 10" id="KW-0733">Signal recognition particle</keyword>